<evidence type="ECO:0000313" key="3">
    <source>
        <dbReference type="Proteomes" id="UP001066276"/>
    </source>
</evidence>
<organism evidence="2 3">
    <name type="scientific">Pleurodeles waltl</name>
    <name type="common">Iberian ribbed newt</name>
    <dbReference type="NCBI Taxonomy" id="8319"/>
    <lineage>
        <taxon>Eukaryota</taxon>
        <taxon>Metazoa</taxon>
        <taxon>Chordata</taxon>
        <taxon>Craniata</taxon>
        <taxon>Vertebrata</taxon>
        <taxon>Euteleostomi</taxon>
        <taxon>Amphibia</taxon>
        <taxon>Batrachia</taxon>
        <taxon>Caudata</taxon>
        <taxon>Salamandroidea</taxon>
        <taxon>Salamandridae</taxon>
        <taxon>Pleurodelinae</taxon>
        <taxon>Pleurodeles</taxon>
    </lineage>
</organism>
<reference evidence="2" key="1">
    <citation type="journal article" date="2022" name="bioRxiv">
        <title>Sequencing and chromosome-scale assembly of the giantPleurodeles waltlgenome.</title>
        <authorList>
            <person name="Brown T."/>
            <person name="Elewa A."/>
            <person name="Iarovenko S."/>
            <person name="Subramanian E."/>
            <person name="Araus A.J."/>
            <person name="Petzold A."/>
            <person name="Susuki M."/>
            <person name="Suzuki K.-i.T."/>
            <person name="Hayashi T."/>
            <person name="Toyoda A."/>
            <person name="Oliveira C."/>
            <person name="Osipova E."/>
            <person name="Leigh N.D."/>
            <person name="Simon A."/>
            <person name="Yun M.H."/>
        </authorList>
    </citation>
    <scope>NUCLEOTIDE SEQUENCE</scope>
    <source>
        <strain evidence="2">20211129_DDA</strain>
        <tissue evidence="2">Liver</tissue>
    </source>
</reference>
<feature type="compositionally biased region" description="Polar residues" evidence="1">
    <location>
        <begin position="1"/>
        <end position="13"/>
    </location>
</feature>
<protein>
    <submittedName>
        <fullName evidence="2">Uncharacterized protein</fullName>
    </submittedName>
</protein>
<accession>A0AAV7LYS6</accession>
<evidence type="ECO:0000256" key="1">
    <source>
        <dbReference type="SAM" id="MobiDB-lite"/>
    </source>
</evidence>
<sequence>MRPSSMHQRSSVSLLGRDAAAAGPPTTPSLFLYPWAGGRRVQSCGWDPVVKIQDPTSVSRVLNLLGFQALSRKPGGTSREEDSNLGQGTTGTARAPREVRPPL</sequence>
<dbReference type="Proteomes" id="UP001066276">
    <property type="component" value="Chromosome 11"/>
</dbReference>
<name>A0AAV7LYS6_PLEWA</name>
<feature type="region of interest" description="Disordered" evidence="1">
    <location>
        <begin position="69"/>
        <end position="103"/>
    </location>
</feature>
<gene>
    <name evidence="2" type="ORF">NDU88_007074</name>
</gene>
<comment type="caution">
    <text evidence="2">The sequence shown here is derived from an EMBL/GenBank/DDBJ whole genome shotgun (WGS) entry which is preliminary data.</text>
</comment>
<keyword evidence="3" id="KW-1185">Reference proteome</keyword>
<dbReference type="EMBL" id="JANPWB010000015">
    <property type="protein sequence ID" value="KAJ1093988.1"/>
    <property type="molecule type" value="Genomic_DNA"/>
</dbReference>
<feature type="region of interest" description="Disordered" evidence="1">
    <location>
        <begin position="1"/>
        <end position="28"/>
    </location>
</feature>
<dbReference type="AlphaFoldDB" id="A0AAV7LYS6"/>
<proteinExistence type="predicted"/>
<evidence type="ECO:0000313" key="2">
    <source>
        <dbReference type="EMBL" id="KAJ1093988.1"/>
    </source>
</evidence>